<organism evidence="1 2">
    <name type="scientific">Candidatus Bilophila faecipullorum</name>
    <dbReference type="NCBI Taxonomy" id="2838482"/>
    <lineage>
        <taxon>Bacteria</taxon>
        <taxon>Pseudomonadati</taxon>
        <taxon>Thermodesulfobacteriota</taxon>
        <taxon>Desulfovibrionia</taxon>
        <taxon>Desulfovibrionales</taxon>
        <taxon>Desulfovibrionaceae</taxon>
        <taxon>Bilophila</taxon>
    </lineage>
</organism>
<feature type="non-terminal residue" evidence="1">
    <location>
        <position position="1"/>
    </location>
</feature>
<protein>
    <submittedName>
        <fullName evidence="1">Uncharacterized protein</fullName>
    </submittedName>
</protein>
<name>A0A9D1QZU3_9BACT</name>
<evidence type="ECO:0000313" key="2">
    <source>
        <dbReference type="Proteomes" id="UP000824264"/>
    </source>
</evidence>
<reference evidence="1" key="2">
    <citation type="submission" date="2021-04" db="EMBL/GenBank/DDBJ databases">
        <authorList>
            <person name="Gilroy R."/>
        </authorList>
    </citation>
    <scope>NUCLEOTIDE SEQUENCE</scope>
    <source>
        <strain evidence="1">ChiSxjej5B17-1746</strain>
    </source>
</reference>
<proteinExistence type="predicted"/>
<accession>A0A9D1QZU3</accession>
<dbReference type="AlphaFoldDB" id="A0A9D1QZU3"/>
<reference evidence="1" key="1">
    <citation type="journal article" date="2021" name="PeerJ">
        <title>Extensive microbial diversity within the chicken gut microbiome revealed by metagenomics and culture.</title>
        <authorList>
            <person name="Gilroy R."/>
            <person name="Ravi A."/>
            <person name="Getino M."/>
            <person name="Pursley I."/>
            <person name="Horton D.L."/>
            <person name="Alikhan N.F."/>
            <person name="Baker D."/>
            <person name="Gharbi K."/>
            <person name="Hall N."/>
            <person name="Watson M."/>
            <person name="Adriaenssens E.M."/>
            <person name="Foster-Nyarko E."/>
            <person name="Jarju S."/>
            <person name="Secka A."/>
            <person name="Antonio M."/>
            <person name="Oren A."/>
            <person name="Chaudhuri R.R."/>
            <person name="La Ragione R."/>
            <person name="Hildebrand F."/>
            <person name="Pallen M.J."/>
        </authorList>
    </citation>
    <scope>NUCLEOTIDE SEQUENCE</scope>
    <source>
        <strain evidence="1">ChiSxjej5B17-1746</strain>
    </source>
</reference>
<sequence length="283" mass="30892">GYGLMLLAFKKVFAGQKGGLVAVAVALCLGVQFYDVRLSRYPQDVPFPASRLAAVMERQSGRPTHVNTSLLLYSEYISTPFYVDLLYLADRKIPVTGLYAAREKKDALRLSCKDSLVAGGMCLVPRRNLFALPGEAFVVEIPGYLVASSSPLEGARRAAEIEPAISFTGAELAFSPENVRRQGNSVVSGEQGGIVTFGPYLNVPPGMYLIKVSYSATEGSEVFFDVFSNRHPSLYTQYTPSPSETVFYCRVELEQPVPDLEIRTFINGKGSLAVHGLTIKKES</sequence>
<dbReference type="Proteomes" id="UP000824264">
    <property type="component" value="Unassembled WGS sequence"/>
</dbReference>
<evidence type="ECO:0000313" key="1">
    <source>
        <dbReference type="EMBL" id="HIW78422.1"/>
    </source>
</evidence>
<comment type="caution">
    <text evidence="1">The sequence shown here is derived from an EMBL/GenBank/DDBJ whole genome shotgun (WGS) entry which is preliminary data.</text>
</comment>
<dbReference type="EMBL" id="DXGI01000166">
    <property type="protein sequence ID" value="HIW78422.1"/>
    <property type="molecule type" value="Genomic_DNA"/>
</dbReference>
<gene>
    <name evidence="1" type="ORF">H9874_04660</name>
</gene>